<sequence>MVNYDCARCGYSTTHKSVFKKHLIRKNLCNPISKEIDRYSLLTMNNFDKLAKQYTSVNKCNTYVVLPVDPNTPKCDHCGKEFKSRQGKYKHMKFYCKKKKEDMDKDVIIKELKERNNELKNMIEKLINSKTNINKCTINNANGDINTMNNIQITNYGSENIDYITDKVFKKLLTKPLSAITRLIELKHFHPNHPENHNVKITNIHDKYAKIYQDKKWLIKHKKDVVEDLVENGYADFEEFKDLSEDEIAEKIKEKYLLMQKNYHDNFEKICKKSELSIINETISVDI</sequence>
<keyword evidence="1" id="KW-0175">Coiled coil</keyword>
<protein>
    <recommendedName>
        <fullName evidence="2">C2H2-type domain-containing protein</fullName>
    </recommendedName>
</protein>
<dbReference type="EMBL" id="MN740265">
    <property type="protein sequence ID" value="QHT96718.1"/>
    <property type="molecule type" value="Genomic_DNA"/>
</dbReference>
<dbReference type="PROSITE" id="PS50157">
    <property type="entry name" value="ZINC_FINGER_C2H2_2"/>
    <property type="match status" value="1"/>
</dbReference>
<proteinExistence type="predicted"/>
<evidence type="ECO:0000259" key="2">
    <source>
        <dbReference type="PROSITE" id="PS50157"/>
    </source>
</evidence>
<dbReference type="AlphaFoldDB" id="A0A6C0IU27"/>
<feature type="coiled-coil region" evidence="1">
    <location>
        <begin position="105"/>
        <end position="132"/>
    </location>
</feature>
<feature type="domain" description="C2H2-type" evidence="2">
    <location>
        <begin position="73"/>
        <end position="100"/>
    </location>
</feature>
<evidence type="ECO:0000313" key="3">
    <source>
        <dbReference type="EMBL" id="QHT96718.1"/>
    </source>
</evidence>
<evidence type="ECO:0000256" key="1">
    <source>
        <dbReference type="SAM" id="Coils"/>
    </source>
</evidence>
<name>A0A6C0IU27_9ZZZZ</name>
<organism evidence="3">
    <name type="scientific">viral metagenome</name>
    <dbReference type="NCBI Taxonomy" id="1070528"/>
    <lineage>
        <taxon>unclassified sequences</taxon>
        <taxon>metagenomes</taxon>
        <taxon>organismal metagenomes</taxon>
    </lineage>
</organism>
<reference evidence="3" key="1">
    <citation type="journal article" date="2020" name="Nature">
        <title>Giant virus diversity and host interactions through global metagenomics.</title>
        <authorList>
            <person name="Schulz F."/>
            <person name="Roux S."/>
            <person name="Paez-Espino D."/>
            <person name="Jungbluth S."/>
            <person name="Walsh D.A."/>
            <person name="Denef V.J."/>
            <person name="McMahon K.D."/>
            <person name="Konstantinidis K.T."/>
            <person name="Eloe-Fadrosh E.A."/>
            <person name="Kyrpides N.C."/>
            <person name="Woyke T."/>
        </authorList>
    </citation>
    <scope>NUCLEOTIDE SEQUENCE</scope>
    <source>
        <strain evidence="3">GVMAG-M-3300024302-11</strain>
    </source>
</reference>
<dbReference type="InterPro" id="IPR013087">
    <property type="entry name" value="Znf_C2H2_type"/>
</dbReference>
<accession>A0A6C0IU27</accession>